<comment type="caution">
    <text evidence="1">The sequence shown here is derived from an EMBL/GenBank/DDBJ whole genome shotgun (WGS) entry which is preliminary data.</text>
</comment>
<evidence type="ECO:0000313" key="1">
    <source>
        <dbReference type="EMBL" id="RIX31865.1"/>
    </source>
</evidence>
<keyword evidence="2" id="KW-1185">Reference proteome</keyword>
<reference evidence="1 2" key="1">
    <citation type="submission" date="2018-09" db="EMBL/GenBank/DDBJ databases">
        <title>Sphingomonas sp. DAC4.</title>
        <authorList>
            <person name="Seo T."/>
        </authorList>
    </citation>
    <scope>NUCLEOTIDE SEQUENCE [LARGE SCALE GENOMIC DNA]</scope>
    <source>
        <strain evidence="1 2">DAC4</strain>
    </source>
</reference>
<organism evidence="1 2">
    <name type="scientific">Sphingomonas edaphi</name>
    <dbReference type="NCBI Taxonomy" id="2315689"/>
    <lineage>
        <taxon>Bacteria</taxon>
        <taxon>Pseudomonadati</taxon>
        <taxon>Pseudomonadota</taxon>
        <taxon>Alphaproteobacteria</taxon>
        <taxon>Sphingomonadales</taxon>
        <taxon>Sphingomonadaceae</taxon>
        <taxon>Sphingomonas</taxon>
    </lineage>
</organism>
<dbReference type="GO" id="GO:0016787">
    <property type="term" value="F:hydrolase activity"/>
    <property type="evidence" value="ECO:0007669"/>
    <property type="project" value="UniProtKB-KW"/>
</dbReference>
<sequence length="293" mass="31555">MLSAFGTVRLNLLPMNPYPPAIVHPPRASLPVLLSVPHSGRDYDAGILANASQGRLALEALEDPLVDRLAWRAISAGIGAVVQPVPRAVIDCNRDEEEVDPAAIRNISPAPVGPRARHGLGLIPSRTHRHGALWRQPIDRAELARRVDQVHRPYHALIAAGLADMAARFGEVVLVDCHSMPTRAAPNADVVIGDRNGSSASGWLTAEVARIVRSEGFRTALNDPYAGGAIVARHGRPELGVHAIQLEIDRGCYLDRDGRTAGAEFDRIARMLEQVALQLGDMLSDRAFPIAAE</sequence>
<name>A0A418Q1P6_9SPHN</name>
<dbReference type="InterPro" id="IPR007709">
    <property type="entry name" value="N-FG_amidohydro"/>
</dbReference>
<dbReference type="Proteomes" id="UP000285023">
    <property type="component" value="Unassembled WGS sequence"/>
</dbReference>
<keyword evidence="1" id="KW-0378">Hydrolase</keyword>
<proteinExistence type="predicted"/>
<gene>
    <name evidence="1" type="ORF">D3M59_02385</name>
</gene>
<dbReference type="SUPFAM" id="SSF53187">
    <property type="entry name" value="Zn-dependent exopeptidases"/>
    <property type="match status" value="1"/>
</dbReference>
<evidence type="ECO:0000313" key="2">
    <source>
        <dbReference type="Proteomes" id="UP000285023"/>
    </source>
</evidence>
<dbReference type="Gene3D" id="3.40.630.40">
    <property type="entry name" value="Zn-dependent exopeptidases"/>
    <property type="match status" value="1"/>
</dbReference>
<protein>
    <submittedName>
        <fullName evidence="1">N-formylglutamate amidohydrolase</fullName>
    </submittedName>
</protein>
<accession>A0A418Q1P6</accession>
<dbReference type="EMBL" id="QXTF01000001">
    <property type="protein sequence ID" value="RIX31865.1"/>
    <property type="molecule type" value="Genomic_DNA"/>
</dbReference>
<dbReference type="Pfam" id="PF05013">
    <property type="entry name" value="FGase"/>
    <property type="match status" value="1"/>
</dbReference>
<dbReference type="AlphaFoldDB" id="A0A418Q1P6"/>